<dbReference type="Proteomes" id="UP000189670">
    <property type="component" value="Unassembled WGS sequence"/>
</dbReference>
<reference evidence="2" key="1">
    <citation type="submission" date="2012-11" db="EMBL/GenBank/DDBJ databases">
        <authorList>
            <person name="Lucero-Rivera Y.E."/>
            <person name="Tovar-Ramirez D."/>
        </authorList>
    </citation>
    <scope>NUCLEOTIDE SEQUENCE [LARGE SCALE GENOMIC DNA]</scope>
    <source>
        <strain evidence="2">Araruama</strain>
    </source>
</reference>
<sequence>MEEKLEIKVDVRWYDNDFMLRGYCFDDKYGFFSYFLRENEKLTGRINNFLFIDSDSSKTDAFLVNMFTRTFDSFFTMPNSRNSNIDKTDDFFMEP</sequence>
<dbReference type="EMBL" id="ATBP01000228">
    <property type="protein sequence ID" value="ETR71738.1"/>
    <property type="molecule type" value="Genomic_DNA"/>
</dbReference>
<evidence type="ECO:0000313" key="1">
    <source>
        <dbReference type="EMBL" id="ETR71738.1"/>
    </source>
</evidence>
<name>A0A1V1PAC2_9BACT</name>
<comment type="caution">
    <text evidence="1">The sequence shown here is derived from an EMBL/GenBank/DDBJ whole genome shotgun (WGS) entry which is preliminary data.</text>
</comment>
<dbReference type="AlphaFoldDB" id="A0A1V1PAC2"/>
<evidence type="ECO:0000313" key="2">
    <source>
        <dbReference type="Proteomes" id="UP000189670"/>
    </source>
</evidence>
<proteinExistence type="predicted"/>
<gene>
    <name evidence="1" type="ORF">OMM_07917</name>
</gene>
<accession>A0A1V1PAC2</accession>
<organism evidence="1 2">
    <name type="scientific">Candidatus Magnetoglobus multicellularis str. Araruama</name>
    <dbReference type="NCBI Taxonomy" id="890399"/>
    <lineage>
        <taxon>Bacteria</taxon>
        <taxon>Pseudomonadati</taxon>
        <taxon>Thermodesulfobacteriota</taxon>
        <taxon>Desulfobacteria</taxon>
        <taxon>Desulfobacterales</taxon>
        <taxon>Desulfobacteraceae</taxon>
        <taxon>Candidatus Magnetoglobus</taxon>
    </lineage>
</organism>
<protein>
    <submittedName>
        <fullName evidence="1">Uncharacterized protein</fullName>
    </submittedName>
</protein>